<name>A0A2W1NFW4_PAEXE</name>
<keyword evidence="2" id="KW-1185">Reference proteome</keyword>
<dbReference type="Proteomes" id="UP000214746">
    <property type="component" value="Unassembled WGS sequence"/>
</dbReference>
<dbReference type="AlphaFoldDB" id="A0A2W1NFW4"/>
<dbReference type="RefSeq" id="WP_089199093.1">
    <property type="nucleotide sequence ID" value="NZ_NHRJ02000002.1"/>
</dbReference>
<evidence type="ECO:0000313" key="2">
    <source>
        <dbReference type="Proteomes" id="UP000214746"/>
    </source>
</evidence>
<dbReference type="EMBL" id="NHRJ02000002">
    <property type="protein sequence ID" value="PZE21951.1"/>
    <property type="molecule type" value="Genomic_DNA"/>
</dbReference>
<reference evidence="1" key="1">
    <citation type="submission" date="2018-06" db="EMBL/GenBank/DDBJ databases">
        <title>Paenibacillus xerothermodurans sp. nov. an extremely dry heat resistant spore forming bacterium isolated from the soil of Cape Canaveral, Florida.</title>
        <authorList>
            <person name="Seuylemezian A."/>
            <person name="Kaur N."/>
            <person name="Patil P."/>
            <person name="Patil P."/>
            <person name="Mayilraj S."/>
            <person name="Vaishampayan P."/>
        </authorList>
    </citation>
    <scope>NUCLEOTIDE SEQUENCE [LARGE SCALE GENOMIC DNA]</scope>
    <source>
        <strain evidence="1">ATCC 27380</strain>
    </source>
</reference>
<proteinExistence type="predicted"/>
<evidence type="ECO:0000313" key="1">
    <source>
        <dbReference type="EMBL" id="PZE21951.1"/>
    </source>
</evidence>
<accession>A0A2W1NFW4</accession>
<sequence>MQWLPRFLVTLLLSVGVAMLLSYLPRLENGATSPLYRAAKAESVSDANIVDVMSGMRLNERIRRVEVTHAIVSVDVLASSSSTKEEIMGDVHMITQTLFRRSTNINQVLIRVLNGSTGRTGPTLLLAADAARDKWERSGADADQLTPREMEQYLQSSLRMTYTPLWRELFDIKS</sequence>
<gene>
    <name evidence="1" type="ORF">CBW46_006000</name>
</gene>
<dbReference type="OrthoDB" id="2597874at2"/>
<comment type="caution">
    <text evidence="1">The sequence shown here is derived from an EMBL/GenBank/DDBJ whole genome shotgun (WGS) entry which is preliminary data.</text>
</comment>
<organism evidence="1 2">
    <name type="scientific">Paenibacillus xerothermodurans</name>
    <dbReference type="NCBI Taxonomy" id="1977292"/>
    <lineage>
        <taxon>Bacteria</taxon>
        <taxon>Bacillati</taxon>
        <taxon>Bacillota</taxon>
        <taxon>Bacilli</taxon>
        <taxon>Bacillales</taxon>
        <taxon>Paenibacillaceae</taxon>
        <taxon>Paenibacillus</taxon>
    </lineage>
</organism>
<protein>
    <submittedName>
        <fullName evidence="1">Uncharacterized protein</fullName>
    </submittedName>
</protein>